<reference evidence="2 3" key="1">
    <citation type="submission" date="2019-03" db="EMBL/GenBank/DDBJ databases">
        <title>Genomic Encyclopedia of Type Strains, Phase IV (KMG-IV): sequencing the most valuable type-strain genomes for metagenomic binning, comparative biology and taxonomic classification.</title>
        <authorList>
            <person name="Goeker M."/>
        </authorList>
    </citation>
    <scope>NUCLEOTIDE SEQUENCE [LARGE SCALE GENOMIC DNA]</scope>
    <source>
        <strain evidence="2 3">DSM 24179</strain>
    </source>
</reference>
<evidence type="ECO:0000313" key="3">
    <source>
        <dbReference type="Proteomes" id="UP000295221"/>
    </source>
</evidence>
<protein>
    <submittedName>
        <fullName evidence="2">Nucleotidyltransferase-like protein</fullName>
    </submittedName>
</protein>
<keyword evidence="3" id="KW-1185">Reference proteome</keyword>
<comment type="caution">
    <text evidence="2">The sequence shown here is derived from an EMBL/GenBank/DDBJ whole genome shotgun (WGS) entry which is preliminary data.</text>
</comment>
<dbReference type="Gene3D" id="3.30.460.10">
    <property type="entry name" value="Beta Polymerase, domain 2"/>
    <property type="match status" value="1"/>
</dbReference>
<dbReference type="RefSeq" id="WP_132433860.1">
    <property type="nucleotide sequence ID" value="NZ_SLWK01000006.1"/>
</dbReference>
<organism evidence="2 3">
    <name type="scientific">Natronoflexus pectinivorans</name>
    <dbReference type="NCBI Taxonomy" id="682526"/>
    <lineage>
        <taxon>Bacteria</taxon>
        <taxon>Pseudomonadati</taxon>
        <taxon>Bacteroidota</taxon>
        <taxon>Bacteroidia</taxon>
        <taxon>Marinilabiliales</taxon>
        <taxon>Marinilabiliaceae</taxon>
        <taxon>Natronoflexus</taxon>
    </lineage>
</organism>
<dbReference type="PANTHER" id="PTHR43449:SF1">
    <property type="entry name" value="POLYMERASE BETA NUCLEOTIDYLTRANSFERASE DOMAIN-CONTAINING PROTEIN"/>
    <property type="match status" value="1"/>
</dbReference>
<dbReference type="Proteomes" id="UP000295221">
    <property type="component" value="Unassembled WGS sequence"/>
</dbReference>
<dbReference type="InterPro" id="IPR041633">
    <property type="entry name" value="Polbeta"/>
</dbReference>
<evidence type="ECO:0000259" key="1">
    <source>
        <dbReference type="Pfam" id="PF18765"/>
    </source>
</evidence>
<dbReference type="EMBL" id="SLWK01000006">
    <property type="protein sequence ID" value="TCO07960.1"/>
    <property type="molecule type" value="Genomic_DNA"/>
</dbReference>
<proteinExistence type="predicted"/>
<dbReference type="GO" id="GO:0016740">
    <property type="term" value="F:transferase activity"/>
    <property type="evidence" value="ECO:0007669"/>
    <property type="project" value="UniProtKB-KW"/>
</dbReference>
<feature type="domain" description="Polymerase beta nucleotidyltransferase" evidence="1">
    <location>
        <begin position="23"/>
        <end position="100"/>
    </location>
</feature>
<dbReference type="OrthoDB" id="9803106at2"/>
<dbReference type="AlphaFoldDB" id="A0A4R2GID0"/>
<gene>
    <name evidence="2" type="ORF">EV194_106101</name>
</gene>
<dbReference type="PANTHER" id="PTHR43449">
    <property type="entry name" value="NUCLEOTIDYLTRANSFERASE"/>
    <property type="match status" value="1"/>
</dbReference>
<evidence type="ECO:0000313" key="2">
    <source>
        <dbReference type="EMBL" id="TCO07960.1"/>
    </source>
</evidence>
<accession>A0A4R2GID0</accession>
<dbReference type="Pfam" id="PF18765">
    <property type="entry name" value="Polbeta"/>
    <property type="match status" value="1"/>
</dbReference>
<dbReference type="SUPFAM" id="SSF81301">
    <property type="entry name" value="Nucleotidyltransferase"/>
    <property type="match status" value="1"/>
</dbReference>
<name>A0A4R2GID0_9BACT</name>
<keyword evidence="2" id="KW-0808">Transferase</keyword>
<dbReference type="CDD" id="cd05403">
    <property type="entry name" value="NT_KNTase_like"/>
    <property type="match status" value="1"/>
</dbReference>
<dbReference type="InterPro" id="IPR043519">
    <property type="entry name" value="NT_sf"/>
</dbReference>
<sequence length="105" mass="11699">MDKGEALKIANQYLDKVSSIYVVLQAYMIGSFAKGTNHADSDIDIALVVKNVSDIIDTQIELMKMRRNVDLRIEPHPFVINDFNSDNPVVNEILTSGIPIKIPEA</sequence>